<keyword evidence="5 8" id="KW-1133">Transmembrane helix</keyword>
<proteinExistence type="inferred from homology"/>
<dbReference type="InterPro" id="IPR018584">
    <property type="entry name" value="GT87"/>
</dbReference>
<evidence type="ECO:0008006" key="11">
    <source>
        <dbReference type="Google" id="ProtNLM"/>
    </source>
</evidence>
<organism evidence="9 10">
    <name type="scientific">Legionella nautarum</name>
    <dbReference type="NCBI Taxonomy" id="45070"/>
    <lineage>
        <taxon>Bacteria</taxon>
        <taxon>Pseudomonadati</taxon>
        <taxon>Pseudomonadota</taxon>
        <taxon>Gammaproteobacteria</taxon>
        <taxon>Legionellales</taxon>
        <taxon>Legionellaceae</taxon>
        <taxon>Legionella</taxon>
    </lineage>
</organism>
<feature type="transmembrane region" description="Helical" evidence="8">
    <location>
        <begin position="349"/>
        <end position="368"/>
    </location>
</feature>
<accession>A0A0W0WWM2</accession>
<sequence>MTKLLYLVNMDTIYLIFARYNNKTIARIEKINRFYFENLEKTNLESAWKLFLAVLLASFYAVLFYLMFSSEQLLDFHSFYFSSQMLAKGGNPYQILSTIYFPTQKLVPANLNPPIVLFFLNPLTTLSYYTAVIIWTVFSFILGLIGAKIAFSYAFSPEYIKKNGFYLYFIYLLSFPVLMNTGLAQIGLILFFFLMTGYHFYMRERDYFAGILWGILIAIKFFPALLIVYAFVQKRYRVCWVMLAVFIFLSLLPLCLYGIKIYSHYFLMMSQINWYGKSWNASIFGIIYRLLNTEAEQNWNLTMLIYGVLFAVFFILYLIKIIQIERFKIKHKSFALTSVMMLFLSPFGWLYYFPLLVFPLSLTWLIFLSQKKLSKLKVSWFICLFLINVPINNIPLTMMHSLVGKLSYYSFNFYGLLILLYFMTFCMEN</sequence>
<comment type="caution">
    <text evidence="9">The sequence shown here is derived from an EMBL/GenBank/DDBJ whole genome shotgun (WGS) entry which is preliminary data.</text>
</comment>
<dbReference type="PATRIC" id="fig|45070.6.peg.1800"/>
<feature type="transmembrane region" description="Helical" evidence="8">
    <location>
        <begin position="239"/>
        <end position="262"/>
    </location>
</feature>
<evidence type="ECO:0000256" key="3">
    <source>
        <dbReference type="ARBA" id="ARBA00022679"/>
    </source>
</evidence>
<feature type="transmembrane region" description="Helical" evidence="8">
    <location>
        <begin position="380"/>
        <end position="402"/>
    </location>
</feature>
<dbReference type="OrthoDB" id="5659754at2"/>
<dbReference type="Proteomes" id="UP000054725">
    <property type="component" value="Unassembled WGS sequence"/>
</dbReference>
<evidence type="ECO:0000256" key="5">
    <source>
        <dbReference type="ARBA" id="ARBA00022989"/>
    </source>
</evidence>
<protein>
    <recommendedName>
        <fullName evidence="11">Mannosyltransferase</fullName>
    </recommendedName>
</protein>
<dbReference type="GO" id="GO:0005886">
    <property type="term" value="C:plasma membrane"/>
    <property type="evidence" value="ECO:0007669"/>
    <property type="project" value="UniProtKB-SubCell"/>
</dbReference>
<evidence type="ECO:0000256" key="6">
    <source>
        <dbReference type="ARBA" id="ARBA00023136"/>
    </source>
</evidence>
<keyword evidence="3" id="KW-0808">Transferase</keyword>
<dbReference type="GO" id="GO:0016758">
    <property type="term" value="F:hexosyltransferase activity"/>
    <property type="evidence" value="ECO:0007669"/>
    <property type="project" value="InterPro"/>
</dbReference>
<name>A0A0W0WWM2_9GAMM</name>
<keyword evidence="4 8" id="KW-0812">Transmembrane</keyword>
<keyword evidence="6 8" id="KW-0472">Membrane</keyword>
<evidence type="ECO:0000313" key="9">
    <source>
        <dbReference type="EMBL" id="KTD36734.1"/>
    </source>
</evidence>
<feature type="transmembrane region" description="Helical" evidence="8">
    <location>
        <begin position="50"/>
        <end position="68"/>
    </location>
</feature>
<keyword evidence="2" id="KW-1003">Cell membrane</keyword>
<dbReference type="AlphaFoldDB" id="A0A0W0WWM2"/>
<keyword evidence="10" id="KW-1185">Reference proteome</keyword>
<feature type="transmembrane region" description="Helical" evidence="8">
    <location>
        <begin position="408"/>
        <end position="427"/>
    </location>
</feature>
<dbReference type="Pfam" id="PF09594">
    <property type="entry name" value="GT87"/>
    <property type="match status" value="1"/>
</dbReference>
<dbReference type="RefSeq" id="WP_133134883.1">
    <property type="nucleotide sequence ID" value="NZ_CAAAIF010000006.1"/>
</dbReference>
<dbReference type="STRING" id="45070.Lnau_1718"/>
<evidence type="ECO:0000256" key="2">
    <source>
        <dbReference type="ARBA" id="ARBA00022475"/>
    </source>
</evidence>
<evidence type="ECO:0000256" key="8">
    <source>
        <dbReference type="SAM" id="Phobius"/>
    </source>
</evidence>
<evidence type="ECO:0000256" key="4">
    <source>
        <dbReference type="ARBA" id="ARBA00022692"/>
    </source>
</evidence>
<comment type="subcellular location">
    <subcellularLocation>
        <location evidence="1">Cell membrane</location>
        <topology evidence="1">Multi-pass membrane protein</topology>
    </subcellularLocation>
</comment>
<evidence type="ECO:0000313" key="10">
    <source>
        <dbReference type="Proteomes" id="UP000054725"/>
    </source>
</evidence>
<evidence type="ECO:0000256" key="1">
    <source>
        <dbReference type="ARBA" id="ARBA00004651"/>
    </source>
</evidence>
<feature type="transmembrane region" description="Helical" evidence="8">
    <location>
        <begin position="128"/>
        <end position="153"/>
    </location>
</feature>
<feature type="transmembrane region" description="Helical" evidence="8">
    <location>
        <begin position="207"/>
        <end position="232"/>
    </location>
</feature>
<feature type="transmembrane region" description="Helical" evidence="8">
    <location>
        <begin position="165"/>
        <end position="195"/>
    </location>
</feature>
<comment type="similarity">
    <text evidence="7">Belongs to the glycosyltransferase 87 family.</text>
</comment>
<reference evidence="9 10" key="1">
    <citation type="submission" date="2015-11" db="EMBL/GenBank/DDBJ databases">
        <title>Genomic analysis of 38 Legionella species identifies large and diverse effector repertoires.</title>
        <authorList>
            <person name="Burstein D."/>
            <person name="Amaro F."/>
            <person name="Zusman T."/>
            <person name="Lifshitz Z."/>
            <person name="Cohen O."/>
            <person name="Gilbert J.A."/>
            <person name="Pupko T."/>
            <person name="Shuman H.A."/>
            <person name="Segal G."/>
        </authorList>
    </citation>
    <scope>NUCLEOTIDE SEQUENCE [LARGE SCALE GENOMIC DNA]</scope>
    <source>
        <strain evidence="9 10">ATCC 49506</strain>
    </source>
</reference>
<gene>
    <name evidence="9" type="ORF">Lnau_1718</name>
</gene>
<feature type="transmembrane region" description="Helical" evidence="8">
    <location>
        <begin position="303"/>
        <end position="322"/>
    </location>
</feature>
<dbReference type="EMBL" id="LNYO01000013">
    <property type="protein sequence ID" value="KTD36734.1"/>
    <property type="molecule type" value="Genomic_DNA"/>
</dbReference>
<evidence type="ECO:0000256" key="7">
    <source>
        <dbReference type="ARBA" id="ARBA00024033"/>
    </source>
</evidence>